<organism evidence="1 2">
    <name type="scientific">Wickerhamomyces pijperi</name>
    <name type="common">Yeast</name>
    <name type="synonym">Pichia pijperi</name>
    <dbReference type="NCBI Taxonomy" id="599730"/>
    <lineage>
        <taxon>Eukaryota</taxon>
        <taxon>Fungi</taxon>
        <taxon>Dikarya</taxon>
        <taxon>Ascomycota</taxon>
        <taxon>Saccharomycotina</taxon>
        <taxon>Saccharomycetes</taxon>
        <taxon>Phaffomycetales</taxon>
        <taxon>Wickerhamomycetaceae</taxon>
        <taxon>Wickerhamomyces</taxon>
    </lineage>
</organism>
<proteinExistence type="predicted"/>
<sequence length="196" mass="21512">MDMSLKFNSSWKYPTAQNTSVVILTSENSTIRYCLLLTGSIFKSYLTMNPEFDLNSPMKVLIASINLSTGNKVNSISVIRRILAMWLEKGSISTVSNKIDVDAKSPLDTNPSNLEMSSFLFSPGRGKKPEILAFSEVTLANPAGLISHFESSLESLSSGVMLVRSTPLKSSWSLLLLPPSRDELDLESLGLYSLLL</sequence>
<reference evidence="1" key="2">
    <citation type="submission" date="2021-01" db="EMBL/GenBank/DDBJ databases">
        <authorList>
            <person name="Schikora-Tamarit M.A."/>
        </authorList>
    </citation>
    <scope>NUCLEOTIDE SEQUENCE</scope>
    <source>
        <strain evidence="1">CBS2887</strain>
    </source>
</reference>
<evidence type="ECO:0000313" key="1">
    <source>
        <dbReference type="EMBL" id="KAH3678251.1"/>
    </source>
</evidence>
<protein>
    <submittedName>
        <fullName evidence="1">Uncharacterized protein</fullName>
    </submittedName>
</protein>
<comment type="caution">
    <text evidence="1">The sequence shown here is derived from an EMBL/GenBank/DDBJ whole genome shotgun (WGS) entry which is preliminary data.</text>
</comment>
<dbReference type="EMBL" id="JAEUBG010005120">
    <property type="protein sequence ID" value="KAH3678251.1"/>
    <property type="molecule type" value="Genomic_DNA"/>
</dbReference>
<gene>
    <name evidence="1" type="ORF">WICPIJ_008886</name>
</gene>
<dbReference type="Proteomes" id="UP000774326">
    <property type="component" value="Unassembled WGS sequence"/>
</dbReference>
<keyword evidence="2" id="KW-1185">Reference proteome</keyword>
<reference evidence="1" key="1">
    <citation type="journal article" date="2021" name="Open Biol.">
        <title>Shared evolutionary footprints suggest mitochondrial oxidative damage underlies multiple complex I losses in fungi.</title>
        <authorList>
            <person name="Schikora-Tamarit M.A."/>
            <person name="Marcet-Houben M."/>
            <person name="Nosek J."/>
            <person name="Gabaldon T."/>
        </authorList>
    </citation>
    <scope>NUCLEOTIDE SEQUENCE</scope>
    <source>
        <strain evidence="1">CBS2887</strain>
    </source>
</reference>
<name>A0A9P8PTZ8_WICPI</name>
<accession>A0A9P8PTZ8</accession>
<evidence type="ECO:0000313" key="2">
    <source>
        <dbReference type="Proteomes" id="UP000774326"/>
    </source>
</evidence>
<dbReference type="AlphaFoldDB" id="A0A9P8PTZ8"/>